<feature type="region of interest" description="Disordered" evidence="1">
    <location>
        <begin position="65"/>
        <end position="88"/>
    </location>
</feature>
<feature type="compositionally biased region" description="Polar residues" evidence="1">
    <location>
        <begin position="76"/>
        <end position="88"/>
    </location>
</feature>
<sequence length="88" mass="9307">MAYSDTDIILSFSLISASIYVVRKIRASIQDGEQREEPIFTPCSLAKGEHKQLSVSGKTAMLTSDPDDVSAAGAQAPSTETAVQKCGS</sequence>
<gene>
    <name evidence="2" type="ORF">AALO_G00038100</name>
</gene>
<proteinExistence type="predicted"/>
<keyword evidence="3" id="KW-1185">Reference proteome</keyword>
<evidence type="ECO:0000256" key="1">
    <source>
        <dbReference type="SAM" id="MobiDB-lite"/>
    </source>
</evidence>
<name>A0AAV6HAT8_9TELE</name>
<comment type="caution">
    <text evidence="2">The sequence shown here is derived from an EMBL/GenBank/DDBJ whole genome shotgun (WGS) entry which is preliminary data.</text>
</comment>
<reference evidence="2" key="1">
    <citation type="submission" date="2020-10" db="EMBL/GenBank/DDBJ databases">
        <title>Chromosome-scale genome assembly of the Allis shad, Alosa alosa.</title>
        <authorList>
            <person name="Margot Z."/>
            <person name="Christophe K."/>
            <person name="Cabau C."/>
            <person name="Louis A."/>
            <person name="Berthelot C."/>
            <person name="Parey E."/>
            <person name="Roest Crollius H."/>
            <person name="Montfort J."/>
            <person name="Robinson-Rechavi M."/>
            <person name="Bucao C."/>
            <person name="Bouchez O."/>
            <person name="Gislard M."/>
            <person name="Lluch J."/>
            <person name="Milhes M."/>
            <person name="Lampietro C."/>
            <person name="Lopez Roques C."/>
            <person name="Donnadieu C."/>
            <person name="Braasch I."/>
            <person name="Desvignes T."/>
            <person name="Postlethwait J."/>
            <person name="Bobe J."/>
            <person name="Guiguen Y."/>
        </authorList>
    </citation>
    <scope>NUCLEOTIDE SEQUENCE</scope>
    <source>
        <strain evidence="2">M-15738</strain>
        <tissue evidence="2">Blood</tissue>
    </source>
</reference>
<evidence type="ECO:0000313" key="3">
    <source>
        <dbReference type="Proteomes" id="UP000823561"/>
    </source>
</evidence>
<dbReference type="AlphaFoldDB" id="A0AAV6HAT8"/>
<dbReference type="Proteomes" id="UP000823561">
    <property type="component" value="Chromosome 3"/>
</dbReference>
<accession>A0AAV6HAT8</accession>
<organism evidence="2 3">
    <name type="scientific">Alosa alosa</name>
    <name type="common">allis shad</name>
    <dbReference type="NCBI Taxonomy" id="278164"/>
    <lineage>
        <taxon>Eukaryota</taxon>
        <taxon>Metazoa</taxon>
        <taxon>Chordata</taxon>
        <taxon>Craniata</taxon>
        <taxon>Vertebrata</taxon>
        <taxon>Euteleostomi</taxon>
        <taxon>Actinopterygii</taxon>
        <taxon>Neopterygii</taxon>
        <taxon>Teleostei</taxon>
        <taxon>Clupei</taxon>
        <taxon>Clupeiformes</taxon>
        <taxon>Clupeoidei</taxon>
        <taxon>Clupeidae</taxon>
        <taxon>Alosa</taxon>
    </lineage>
</organism>
<evidence type="ECO:0000313" key="2">
    <source>
        <dbReference type="EMBL" id="KAG5283081.1"/>
    </source>
</evidence>
<protein>
    <submittedName>
        <fullName evidence="2">Uncharacterized protein</fullName>
    </submittedName>
</protein>
<dbReference type="EMBL" id="JADWDJ010000003">
    <property type="protein sequence ID" value="KAG5283081.1"/>
    <property type="molecule type" value="Genomic_DNA"/>
</dbReference>